<dbReference type="PANTHER" id="PTHR44379">
    <property type="entry name" value="OXIDOREDUCTASE WITH IRON-SULFUR SUBUNIT"/>
    <property type="match status" value="1"/>
</dbReference>
<keyword evidence="5" id="KW-0411">Iron-sulfur</keyword>
<dbReference type="CDD" id="cd00207">
    <property type="entry name" value="fer2"/>
    <property type="match status" value="1"/>
</dbReference>
<dbReference type="EMBL" id="JBHFAB010000017">
    <property type="protein sequence ID" value="MFC1419285.1"/>
    <property type="molecule type" value="Genomic_DNA"/>
</dbReference>
<name>A0ABV6VZW3_9ACTN</name>
<dbReference type="InterPro" id="IPR002888">
    <property type="entry name" value="2Fe-2S-bd"/>
</dbReference>
<evidence type="ECO:0000256" key="2">
    <source>
        <dbReference type="ARBA" id="ARBA00022723"/>
    </source>
</evidence>
<dbReference type="Gene3D" id="1.10.150.120">
    <property type="entry name" value="[2Fe-2S]-binding domain"/>
    <property type="match status" value="1"/>
</dbReference>
<dbReference type="SUPFAM" id="SSF54292">
    <property type="entry name" value="2Fe-2S ferredoxin-like"/>
    <property type="match status" value="1"/>
</dbReference>
<keyword evidence="4" id="KW-0408">Iron</keyword>
<sequence length="367" mass="38393">MTDYLTNPAALGIAEGMGMTGMNDTSGFGGESPRVSYTLRVNGLERPVNEAWIGESLLYVLRERLGLAGAKGGCDQGECGACSVQLDGQLTAACLVPAALAADSEIRTVEGLTADGGPSDVQRALAESGAVQCGYCVPGLAMAVHDLLERNHKPTELQAREALCGNLCRCTGYRGALAAVQAVARSRAEEAASTDDPDAGGTAETAAAEESGSEGSYDDYDTGAELLREAEPPVYLDLPAQQTAEPDPLFGPAGDIPGEHQVPQYAGYPEAAEYQQGDYRTGQFPVPDYHTGQFPIPAQESQGQDYPTGQFPQPDYHTGQFPVPEHLAAGGYPQDQNGYAAPAEAEPGVYVLPHQQHTHAPAPEAGA</sequence>
<protein>
    <submittedName>
        <fullName evidence="8">(2Fe-2S)-binding protein</fullName>
    </submittedName>
</protein>
<dbReference type="InterPro" id="IPR012675">
    <property type="entry name" value="Beta-grasp_dom_sf"/>
</dbReference>
<gene>
    <name evidence="8" type="ORF">ACEZDE_22000</name>
</gene>
<dbReference type="Proteomes" id="UP001592531">
    <property type="component" value="Unassembled WGS sequence"/>
</dbReference>
<evidence type="ECO:0000256" key="5">
    <source>
        <dbReference type="ARBA" id="ARBA00023014"/>
    </source>
</evidence>
<organism evidence="8 9">
    <name type="scientific">Streptacidiphilus cavernicola</name>
    <dbReference type="NCBI Taxonomy" id="3342716"/>
    <lineage>
        <taxon>Bacteria</taxon>
        <taxon>Bacillati</taxon>
        <taxon>Actinomycetota</taxon>
        <taxon>Actinomycetes</taxon>
        <taxon>Kitasatosporales</taxon>
        <taxon>Streptomycetaceae</taxon>
        <taxon>Streptacidiphilus</taxon>
    </lineage>
</organism>
<keyword evidence="9" id="KW-1185">Reference proteome</keyword>
<feature type="domain" description="2Fe-2S ferredoxin-type" evidence="7">
    <location>
        <begin position="35"/>
        <end position="112"/>
    </location>
</feature>
<dbReference type="InterPro" id="IPR036010">
    <property type="entry name" value="2Fe-2S_ferredoxin-like_sf"/>
</dbReference>
<feature type="region of interest" description="Disordered" evidence="6">
    <location>
        <begin position="188"/>
        <end position="220"/>
    </location>
</feature>
<comment type="caution">
    <text evidence="8">The sequence shown here is derived from an EMBL/GenBank/DDBJ whole genome shotgun (WGS) entry which is preliminary data.</text>
</comment>
<reference evidence="8 9" key="1">
    <citation type="submission" date="2024-09" db="EMBL/GenBank/DDBJ databases">
        <authorList>
            <person name="Lee S.D."/>
        </authorList>
    </citation>
    <scope>NUCLEOTIDE SEQUENCE [LARGE SCALE GENOMIC DNA]</scope>
    <source>
        <strain evidence="8 9">N8-3</strain>
    </source>
</reference>
<proteinExistence type="predicted"/>
<dbReference type="Pfam" id="PF00111">
    <property type="entry name" value="Fer2"/>
    <property type="match status" value="1"/>
</dbReference>
<evidence type="ECO:0000259" key="7">
    <source>
        <dbReference type="PROSITE" id="PS51085"/>
    </source>
</evidence>
<dbReference type="RefSeq" id="WP_380538441.1">
    <property type="nucleotide sequence ID" value="NZ_JBHFAB010000017.1"/>
</dbReference>
<dbReference type="PROSITE" id="PS51085">
    <property type="entry name" value="2FE2S_FER_2"/>
    <property type="match status" value="1"/>
</dbReference>
<feature type="compositionally biased region" description="Low complexity" evidence="6">
    <location>
        <begin position="199"/>
        <end position="215"/>
    </location>
</feature>
<keyword evidence="2" id="KW-0479">Metal-binding</keyword>
<evidence type="ECO:0000256" key="4">
    <source>
        <dbReference type="ARBA" id="ARBA00023004"/>
    </source>
</evidence>
<dbReference type="InterPro" id="IPR051452">
    <property type="entry name" value="Diverse_Oxidoreductases"/>
</dbReference>
<accession>A0ABV6VZW3</accession>
<dbReference type="InterPro" id="IPR006058">
    <property type="entry name" value="2Fe2S_fd_BS"/>
</dbReference>
<keyword evidence="1" id="KW-0001">2Fe-2S</keyword>
<evidence type="ECO:0000256" key="6">
    <source>
        <dbReference type="SAM" id="MobiDB-lite"/>
    </source>
</evidence>
<dbReference type="InterPro" id="IPR036884">
    <property type="entry name" value="2Fe-2S-bd_dom_sf"/>
</dbReference>
<dbReference type="SUPFAM" id="SSF47741">
    <property type="entry name" value="CO dehydrogenase ISP C-domain like"/>
    <property type="match status" value="1"/>
</dbReference>
<evidence type="ECO:0000256" key="1">
    <source>
        <dbReference type="ARBA" id="ARBA00022714"/>
    </source>
</evidence>
<dbReference type="Gene3D" id="3.10.20.30">
    <property type="match status" value="1"/>
</dbReference>
<evidence type="ECO:0000313" key="8">
    <source>
        <dbReference type="EMBL" id="MFC1419285.1"/>
    </source>
</evidence>
<keyword evidence="3" id="KW-0560">Oxidoreductase</keyword>
<dbReference type="Pfam" id="PF01799">
    <property type="entry name" value="Fer2_2"/>
    <property type="match status" value="1"/>
</dbReference>
<dbReference type="InterPro" id="IPR001041">
    <property type="entry name" value="2Fe-2S_ferredoxin-type"/>
</dbReference>
<dbReference type="PANTHER" id="PTHR44379:SF8">
    <property type="entry name" value="XANTHINE DEHYDROGENASE IRON-SULFUR-BINDING SUBUNIT XDHC-RELATED"/>
    <property type="match status" value="1"/>
</dbReference>
<dbReference type="PROSITE" id="PS00197">
    <property type="entry name" value="2FE2S_FER_1"/>
    <property type="match status" value="1"/>
</dbReference>
<evidence type="ECO:0000256" key="3">
    <source>
        <dbReference type="ARBA" id="ARBA00023002"/>
    </source>
</evidence>
<evidence type="ECO:0000313" key="9">
    <source>
        <dbReference type="Proteomes" id="UP001592531"/>
    </source>
</evidence>
<feature type="region of interest" description="Disordered" evidence="6">
    <location>
        <begin position="310"/>
        <end position="340"/>
    </location>
</feature>